<keyword evidence="3" id="KW-1185">Reference proteome</keyword>
<feature type="region of interest" description="Disordered" evidence="1">
    <location>
        <begin position="89"/>
        <end position="115"/>
    </location>
</feature>
<evidence type="ECO:0000313" key="2">
    <source>
        <dbReference type="EMBL" id="PRP76577.1"/>
    </source>
</evidence>
<organism evidence="2 3">
    <name type="scientific">Planoprotostelium fungivorum</name>
    <dbReference type="NCBI Taxonomy" id="1890364"/>
    <lineage>
        <taxon>Eukaryota</taxon>
        <taxon>Amoebozoa</taxon>
        <taxon>Evosea</taxon>
        <taxon>Variosea</taxon>
        <taxon>Cavosteliida</taxon>
        <taxon>Cavosteliaceae</taxon>
        <taxon>Planoprotostelium</taxon>
    </lineage>
</organism>
<dbReference type="AlphaFoldDB" id="A0A2P6MXY8"/>
<dbReference type="EMBL" id="MDYQ01000315">
    <property type="protein sequence ID" value="PRP76577.1"/>
    <property type="molecule type" value="Genomic_DNA"/>
</dbReference>
<feature type="compositionally biased region" description="Basic and acidic residues" evidence="1">
    <location>
        <begin position="89"/>
        <end position="105"/>
    </location>
</feature>
<name>A0A2P6MXY8_9EUKA</name>
<evidence type="ECO:0000313" key="3">
    <source>
        <dbReference type="Proteomes" id="UP000241769"/>
    </source>
</evidence>
<protein>
    <submittedName>
        <fullName evidence="2">Uncharacterized protein</fullName>
    </submittedName>
</protein>
<accession>A0A2P6MXY8</accession>
<gene>
    <name evidence="2" type="ORF">PROFUN_14755</name>
</gene>
<dbReference type="InParanoid" id="A0A2P6MXY8"/>
<reference evidence="2 3" key="1">
    <citation type="journal article" date="2018" name="Genome Biol. Evol.">
        <title>Multiple Roots of Fruiting Body Formation in Amoebozoa.</title>
        <authorList>
            <person name="Hillmann F."/>
            <person name="Forbes G."/>
            <person name="Novohradska S."/>
            <person name="Ferling I."/>
            <person name="Riege K."/>
            <person name="Groth M."/>
            <person name="Westermann M."/>
            <person name="Marz M."/>
            <person name="Spaller T."/>
            <person name="Winckler T."/>
            <person name="Schaap P."/>
            <person name="Glockner G."/>
        </authorList>
    </citation>
    <scope>NUCLEOTIDE SEQUENCE [LARGE SCALE GENOMIC DNA]</scope>
    <source>
        <strain evidence="2 3">Jena</strain>
    </source>
</reference>
<evidence type="ECO:0000256" key="1">
    <source>
        <dbReference type="SAM" id="MobiDB-lite"/>
    </source>
</evidence>
<sequence>MPKQTQMETQHSRPTHKPLLAMPLCGKDTIICVQCFPPSLYRACSEHTKAYKCFDGNQLIVQGDHSQLSIGDEAGGSNEEGVADRNAEIFEKDDSDREDEIKQSETRCQPEAQTDHRRQAFSVWPPLRGLEPERPVEPQGRDSPVGAVWAEGVCFFLLIRDWEIRDGSYQLSSRGHLQTSSEMQENMNNLEKSRPNKEESVVITYLWISKKRADGKRYRPWKERDRNKEVPTLLYTLRKQKYSRNSPPEGAPDALAETRDERYLALGSVIGDSIRGRIMWWQGRVQDEKVVHDEAFWESVVAECPHEDLMVEAEEEGFSDYRVVNRHFQLNTQASISPSPNMPPKAYETPADLAQAAKDYGGDTQREQMSYITQTGSDVYRFPPRLHKASTERANAYKCFAEDYQTEHRSCIPRPARKGQTTSHVFDLSSKLYNLEQNELLGLLVDRSQSATRHPNSTLSTVTALALRIPPLNLPWRKSLISSCSINTESSGYQLIEEMDGTKPIGFPEGLILADRGIFYANREDFMAMAKRSVLCITGNPDRLSTNTIHSIIESTIGNRCLTILFNKDNRGSITIVLFHHIEEDRFLDYQYHQWSIQREEVI</sequence>
<proteinExistence type="predicted"/>
<comment type="caution">
    <text evidence="2">The sequence shown here is derived from an EMBL/GenBank/DDBJ whole genome shotgun (WGS) entry which is preliminary data.</text>
</comment>
<dbReference type="Proteomes" id="UP000241769">
    <property type="component" value="Unassembled WGS sequence"/>
</dbReference>